<evidence type="ECO:0000256" key="8">
    <source>
        <dbReference type="SAM" id="Phobius"/>
    </source>
</evidence>
<feature type="transmembrane region" description="Helical" evidence="8">
    <location>
        <begin position="250"/>
        <end position="268"/>
    </location>
</feature>
<feature type="transmembrane region" description="Helical" evidence="8">
    <location>
        <begin position="289"/>
        <end position="308"/>
    </location>
</feature>
<keyword evidence="4 8" id="KW-0812">Transmembrane</keyword>
<evidence type="ECO:0000313" key="11">
    <source>
        <dbReference type="Proteomes" id="UP000198741"/>
    </source>
</evidence>
<feature type="transmembrane region" description="Helical" evidence="8">
    <location>
        <begin position="457"/>
        <end position="477"/>
    </location>
</feature>
<evidence type="ECO:0000256" key="2">
    <source>
        <dbReference type="ARBA" id="ARBA00022448"/>
    </source>
</evidence>
<dbReference type="RefSeq" id="WP_090477176.1">
    <property type="nucleotide sequence ID" value="NZ_LT629710.1"/>
</dbReference>
<dbReference type="CDD" id="cd17321">
    <property type="entry name" value="MFS_MMR_MDR_like"/>
    <property type="match status" value="1"/>
</dbReference>
<dbReference type="InterPro" id="IPR011701">
    <property type="entry name" value="MFS"/>
</dbReference>
<feature type="transmembrane region" description="Helical" evidence="8">
    <location>
        <begin position="31"/>
        <end position="54"/>
    </location>
</feature>
<feature type="transmembrane region" description="Helical" evidence="8">
    <location>
        <begin position="320"/>
        <end position="339"/>
    </location>
</feature>
<dbReference type="EMBL" id="LT629710">
    <property type="protein sequence ID" value="SDP14432.1"/>
    <property type="molecule type" value="Genomic_DNA"/>
</dbReference>
<evidence type="ECO:0000313" key="10">
    <source>
        <dbReference type="EMBL" id="SDP14432.1"/>
    </source>
</evidence>
<proteinExistence type="predicted"/>
<dbReference type="STRING" id="1090615.SAMN04515671_3038"/>
<feature type="transmembrane region" description="Helical" evidence="8">
    <location>
        <begin position="130"/>
        <end position="148"/>
    </location>
</feature>
<feature type="transmembrane region" description="Helical" evidence="8">
    <location>
        <begin position="381"/>
        <end position="404"/>
    </location>
</feature>
<feature type="transmembrane region" description="Helical" evidence="8">
    <location>
        <begin position="66"/>
        <end position="86"/>
    </location>
</feature>
<comment type="subcellular location">
    <subcellularLocation>
        <location evidence="1">Cell membrane</location>
        <topology evidence="1">Multi-pass membrane protein</topology>
    </subcellularLocation>
</comment>
<feature type="region of interest" description="Disordered" evidence="7">
    <location>
        <begin position="1"/>
        <end position="20"/>
    </location>
</feature>
<evidence type="ECO:0000256" key="3">
    <source>
        <dbReference type="ARBA" id="ARBA00022475"/>
    </source>
</evidence>
<reference evidence="10 11" key="1">
    <citation type="submission" date="2016-10" db="EMBL/GenBank/DDBJ databases">
        <authorList>
            <person name="de Groot N.N."/>
        </authorList>
    </citation>
    <scope>NUCLEOTIDE SEQUENCE [LARGE SCALE GENOMIC DNA]</scope>
    <source>
        <strain evidence="11">P4-7,KCTC 19426,CECT 7604</strain>
    </source>
</reference>
<dbReference type="Proteomes" id="UP000198741">
    <property type="component" value="Chromosome I"/>
</dbReference>
<dbReference type="GO" id="GO:0022857">
    <property type="term" value="F:transmembrane transporter activity"/>
    <property type="evidence" value="ECO:0007669"/>
    <property type="project" value="InterPro"/>
</dbReference>
<dbReference type="Pfam" id="PF07690">
    <property type="entry name" value="MFS_1"/>
    <property type="match status" value="1"/>
</dbReference>
<feature type="transmembrane region" description="Helical" evidence="8">
    <location>
        <begin position="160"/>
        <end position="182"/>
    </location>
</feature>
<feature type="transmembrane region" description="Helical" evidence="8">
    <location>
        <begin position="98"/>
        <end position="124"/>
    </location>
</feature>
<evidence type="ECO:0000256" key="7">
    <source>
        <dbReference type="SAM" id="MobiDB-lite"/>
    </source>
</evidence>
<dbReference type="PROSITE" id="PS50850">
    <property type="entry name" value="MFS"/>
    <property type="match status" value="1"/>
</dbReference>
<dbReference type="PANTHER" id="PTHR42718">
    <property type="entry name" value="MAJOR FACILITATOR SUPERFAMILY MULTIDRUG TRANSPORTER MFSC"/>
    <property type="match status" value="1"/>
</dbReference>
<keyword evidence="6 8" id="KW-0472">Membrane</keyword>
<dbReference type="GO" id="GO:0005886">
    <property type="term" value="C:plasma membrane"/>
    <property type="evidence" value="ECO:0007669"/>
    <property type="project" value="UniProtKB-SubCell"/>
</dbReference>
<feature type="transmembrane region" description="Helical" evidence="8">
    <location>
        <begin position="351"/>
        <end position="369"/>
    </location>
</feature>
<dbReference type="NCBIfam" id="TIGR00711">
    <property type="entry name" value="efflux_EmrB"/>
    <property type="match status" value="1"/>
</dbReference>
<feature type="transmembrane region" description="Helical" evidence="8">
    <location>
        <begin position="425"/>
        <end position="445"/>
    </location>
</feature>
<evidence type="ECO:0000259" key="9">
    <source>
        <dbReference type="PROSITE" id="PS50850"/>
    </source>
</evidence>
<dbReference type="OrthoDB" id="7375466at2"/>
<evidence type="ECO:0000256" key="6">
    <source>
        <dbReference type="ARBA" id="ARBA00023136"/>
    </source>
</evidence>
<name>A0A1H0QAN0_9ACTN</name>
<feature type="domain" description="Major facilitator superfamily (MFS) profile" evidence="9">
    <location>
        <begin position="32"/>
        <end position="481"/>
    </location>
</feature>
<gene>
    <name evidence="10" type="ORF">SAMN04515671_3038</name>
</gene>
<dbReference type="PRINTS" id="PR01036">
    <property type="entry name" value="TCRTETB"/>
</dbReference>
<keyword evidence="2" id="KW-0813">Transport</keyword>
<sequence length="491" mass="50211">MSRPHRPAEPATTSEAGLPQPLAYGSSQGKWVLLATVLGSGLAQLDATVINVALPRIGADLHAGLTGLQWTLNAYTLALSGLLLLGGSLGDRLGRRRVFVVGVVWFTIASVLCGLAPSAGTLVLTRALQGVGAALLTPGSLAILQAVFRKEDRATAVGAWSGLGGVATAIGPVLGGILVGVAPWGWRLVFLINVPLAVVVVITSQRFIPETRDTSATGRLDWVGAVLASTGLGALVYGLTEGPAQNWPGYTIASTALGVVILAAFVLFESRHPDPLLPLGLFRVRQFTAANLVTFAVYAALSGGLFLLPVQLQRVTGFSPLQAGTALLPMTVVMLLLSARGGALAQRIGPRWPMTVGPIVAGLGIALFSRLDERSTYHGGVLPAVLVFALGMSATVAPLTSSVLAAAPDHQTGVASAVNNDVARIAGLLAVAVLPSLAGITPAAYADKALLSAGFHHAVLIAGALCAFGGVLAFFTISDAGLRKSVAAQQI</sequence>
<organism evidence="10 11">
    <name type="scientific">Nakamurella panacisegetis</name>
    <dbReference type="NCBI Taxonomy" id="1090615"/>
    <lineage>
        <taxon>Bacteria</taxon>
        <taxon>Bacillati</taxon>
        <taxon>Actinomycetota</taxon>
        <taxon>Actinomycetes</taxon>
        <taxon>Nakamurellales</taxon>
        <taxon>Nakamurellaceae</taxon>
        <taxon>Nakamurella</taxon>
    </lineage>
</organism>
<evidence type="ECO:0000256" key="1">
    <source>
        <dbReference type="ARBA" id="ARBA00004651"/>
    </source>
</evidence>
<dbReference type="SUPFAM" id="SSF103473">
    <property type="entry name" value="MFS general substrate transporter"/>
    <property type="match status" value="1"/>
</dbReference>
<dbReference type="InterPro" id="IPR020846">
    <property type="entry name" value="MFS_dom"/>
</dbReference>
<accession>A0A1H0QAN0</accession>
<dbReference type="InterPro" id="IPR036259">
    <property type="entry name" value="MFS_trans_sf"/>
</dbReference>
<dbReference type="Gene3D" id="1.20.1250.20">
    <property type="entry name" value="MFS general substrate transporter like domains"/>
    <property type="match status" value="1"/>
</dbReference>
<keyword evidence="3" id="KW-1003">Cell membrane</keyword>
<keyword evidence="5 8" id="KW-1133">Transmembrane helix</keyword>
<dbReference type="PANTHER" id="PTHR42718:SF42">
    <property type="entry name" value="EXPORT PROTEIN"/>
    <property type="match status" value="1"/>
</dbReference>
<dbReference type="Gene3D" id="1.20.1720.10">
    <property type="entry name" value="Multidrug resistance protein D"/>
    <property type="match status" value="1"/>
</dbReference>
<protein>
    <submittedName>
        <fullName evidence="10">Drug resistance transporter, EmrB/QacA subfamily</fullName>
    </submittedName>
</protein>
<evidence type="ECO:0000256" key="4">
    <source>
        <dbReference type="ARBA" id="ARBA00022692"/>
    </source>
</evidence>
<dbReference type="InterPro" id="IPR004638">
    <property type="entry name" value="EmrB-like"/>
</dbReference>
<evidence type="ECO:0000256" key="5">
    <source>
        <dbReference type="ARBA" id="ARBA00022989"/>
    </source>
</evidence>
<feature type="transmembrane region" description="Helical" evidence="8">
    <location>
        <begin position="220"/>
        <end position="238"/>
    </location>
</feature>
<dbReference type="AlphaFoldDB" id="A0A1H0QAN0"/>
<feature type="transmembrane region" description="Helical" evidence="8">
    <location>
        <begin position="188"/>
        <end position="208"/>
    </location>
</feature>
<keyword evidence="11" id="KW-1185">Reference proteome</keyword>